<evidence type="ECO:0000313" key="1">
    <source>
        <dbReference type="EMBL" id="KAL2782541.1"/>
    </source>
</evidence>
<name>A0ABR4FH21_9EURO</name>
<dbReference type="Proteomes" id="UP001610563">
    <property type="component" value="Unassembled WGS sequence"/>
</dbReference>
<gene>
    <name evidence="1" type="ORF">BJX66DRAFT_320454</name>
</gene>
<comment type="caution">
    <text evidence="1">The sequence shown here is derived from an EMBL/GenBank/DDBJ whole genome shotgun (WGS) entry which is preliminary data.</text>
</comment>
<dbReference type="EMBL" id="JBFTWV010000397">
    <property type="protein sequence ID" value="KAL2782541.1"/>
    <property type="molecule type" value="Genomic_DNA"/>
</dbReference>
<evidence type="ECO:0000313" key="2">
    <source>
        <dbReference type="Proteomes" id="UP001610563"/>
    </source>
</evidence>
<protein>
    <submittedName>
        <fullName evidence="1">Uncharacterized protein</fullName>
    </submittedName>
</protein>
<proteinExistence type="predicted"/>
<accession>A0ABR4FH21</accession>
<reference evidence="1 2" key="1">
    <citation type="submission" date="2024-07" db="EMBL/GenBank/DDBJ databases">
        <title>Section-level genome sequencing and comparative genomics of Aspergillus sections Usti and Cavernicolus.</title>
        <authorList>
            <consortium name="Lawrence Berkeley National Laboratory"/>
            <person name="Nybo J.L."/>
            <person name="Vesth T.C."/>
            <person name="Theobald S."/>
            <person name="Frisvad J.C."/>
            <person name="Larsen T.O."/>
            <person name="Kjaerboelling I."/>
            <person name="Rothschild-Mancinelli K."/>
            <person name="Lyhne E.K."/>
            <person name="Kogle M.E."/>
            <person name="Barry K."/>
            <person name="Clum A."/>
            <person name="Na H."/>
            <person name="Ledsgaard L."/>
            <person name="Lin J."/>
            <person name="Lipzen A."/>
            <person name="Kuo A."/>
            <person name="Riley R."/>
            <person name="Mondo S."/>
            <person name="Labutti K."/>
            <person name="Haridas S."/>
            <person name="Pangalinan J."/>
            <person name="Salamov A.A."/>
            <person name="Simmons B.A."/>
            <person name="Magnuson J.K."/>
            <person name="Chen J."/>
            <person name="Drula E."/>
            <person name="Henrissat B."/>
            <person name="Wiebenga A."/>
            <person name="Lubbers R.J."/>
            <person name="Gomes A.C."/>
            <person name="Makela M.R."/>
            <person name="Stajich J."/>
            <person name="Grigoriev I.V."/>
            <person name="Mortensen U.H."/>
            <person name="De Vries R.P."/>
            <person name="Baker S.E."/>
            <person name="Andersen M.R."/>
        </authorList>
    </citation>
    <scope>NUCLEOTIDE SEQUENCE [LARGE SCALE GENOMIC DNA]</scope>
    <source>
        <strain evidence="1 2">CBS 209.92</strain>
    </source>
</reference>
<keyword evidence="2" id="KW-1185">Reference proteome</keyword>
<sequence>MGYAAAAAVAAVSGGGLRWKRGGGGPRGAVAWAQYRGRGLTRRLCARGILPVPHVRPRPRRGGLCLSWIDGPVWLWSSRLF</sequence>
<organism evidence="1 2">
    <name type="scientific">Aspergillus keveii</name>
    <dbReference type="NCBI Taxonomy" id="714993"/>
    <lineage>
        <taxon>Eukaryota</taxon>
        <taxon>Fungi</taxon>
        <taxon>Dikarya</taxon>
        <taxon>Ascomycota</taxon>
        <taxon>Pezizomycotina</taxon>
        <taxon>Eurotiomycetes</taxon>
        <taxon>Eurotiomycetidae</taxon>
        <taxon>Eurotiales</taxon>
        <taxon>Aspergillaceae</taxon>
        <taxon>Aspergillus</taxon>
        <taxon>Aspergillus subgen. Nidulantes</taxon>
    </lineage>
</organism>